<dbReference type="AlphaFoldDB" id="A0A224YJH5"/>
<keyword evidence="1" id="KW-0732">Signal</keyword>
<sequence>MLAAAWALVLFVLGQVTQSVRSDATTYQKCEVLNGSGTVDWEEFGEEWEEVLFYPNADQRCRRWFFFPEEGDMEIRIYDLDGRVDDVIENRFEPDMIEMAPSVDGVEDDEMKRNKYVQILATDNLLWALVHECVEERYGSWFYLLLKKVVNPIPNWIVKEATRYLRRSGYIGKLQWRRRCRCVKFTGIKGGCEPYTISLV</sequence>
<evidence type="ECO:0000256" key="1">
    <source>
        <dbReference type="SAM" id="SignalP"/>
    </source>
</evidence>
<protein>
    <recommendedName>
        <fullName evidence="3">Lipocalin</fullName>
    </recommendedName>
</protein>
<feature type="chain" id="PRO_5012375229" description="Lipocalin" evidence="1">
    <location>
        <begin position="23"/>
        <end position="200"/>
    </location>
</feature>
<dbReference type="EMBL" id="GFPF01003217">
    <property type="protein sequence ID" value="MAA14363.1"/>
    <property type="molecule type" value="Transcribed_RNA"/>
</dbReference>
<proteinExistence type="predicted"/>
<accession>A0A224YJH5</accession>
<organism evidence="2">
    <name type="scientific">Rhipicephalus zambeziensis</name>
    <dbReference type="NCBI Taxonomy" id="60191"/>
    <lineage>
        <taxon>Eukaryota</taxon>
        <taxon>Metazoa</taxon>
        <taxon>Ecdysozoa</taxon>
        <taxon>Arthropoda</taxon>
        <taxon>Chelicerata</taxon>
        <taxon>Arachnida</taxon>
        <taxon>Acari</taxon>
        <taxon>Parasitiformes</taxon>
        <taxon>Ixodida</taxon>
        <taxon>Ixodoidea</taxon>
        <taxon>Ixodidae</taxon>
        <taxon>Rhipicephalinae</taxon>
        <taxon>Rhipicephalus</taxon>
        <taxon>Rhipicephalus</taxon>
    </lineage>
</organism>
<evidence type="ECO:0000313" key="2">
    <source>
        <dbReference type="EMBL" id="MAA14363.1"/>
    </source>
</evidence>
<feature type="signal peptide" evidence="1">
    <location>
        <begin position="1"/>
        <end position="22"/>
    </location>
</feature>
<name>A0A224YJH5_9ACAR</name>
<reference evidence="2" key="1">
    <citation type="journal article" date="2017" name="Parasit. Vectors">
        <title>Sialotranscriptomics of Rhipicephalus zambeziensis reveals intricate expression profiles of secretory proteins and suggests tight temporal transcriptional regulation during blood-feeding.</title>
        <authorList>
            <person name="de Castro M.H."/>
            <person name="de Klerk D."/>
            <person name="Pienaar R."/>
            <person name="Rees D.J.G."/>
            <person name="Mans B.J."/>
        </authorList>
    </citation>
    <scope>NUCLEOTIDE SEQUENCE</scope>
    <source>
        <tissue evidence="2">Salivary glands</tissue>
    </source>
</reference>
<evidence type="ECO:0008006" key="3">
    <source>
        <dbReference type="Google" id="ProtNLM"/>
    </source>
</evidence>